<gene>
    <name evidence="3" type="ORF">ACFP71_07470</name>
</gene>
<keyword evidence="4" id="KW-1185">Reference proteome</keyword>
<organism evidence="3 4">
    <name type="scientific">Oerskovia paurometabola</name>
    <dbReference type="NCBI Taxonomy" id="162170"/>
    <lineage>
        <taxon>Bacteria</taxon>
        <taxon>Bacillati</taxon>
        <taxon>Actinomycetota</taxon>
        <taxon>Actinomycetes</taxon>
        <taxon>Micrococcales</taxon>
        <taxon>Cellulomonadaceae</taxon>
        <taxon>Oerskovia</taxon>
    </lineage>
</organism>
<dbReference type="RefSeq" id="WP_204809358.1">
    <property type="nucleotide sequence ID" value="NZ_BAAAIY010000003.1"/>
</dbReference>
<accession>A0ABW1XA47</accession>
<dbReference type="InterPro" id="IPR010090">
    <property type="entry name" value="Phage_tape_meas"/>
</dbReference>
<dbReference type="Proteomes" id="UP001596305">
    <property type="component" value="Unassembled WGS sequence"/>
</dbReference>
<sequence length="1057" mass="107888">MADRSIKVYLRAEISDFKRQMDDATKAAKQVGKGAEETATQADTALGRMVQSATTHRESWDEVGKSLMGVGLATGAVVGIAVARYAEFDAAMSGVAATGGATADELDKLRAAAIAAGADTKYSATEAANGIEEMAKAGVSATDILNGGLNGALSLAAAGSIEVADAAAIASTVMNQFGLTGRDVGHIADVLAASAGKANGEVADFGLAMKYVGPVAAQLGVSLEETSGTLALLAQNGLLADSAGTGLRGVIMSLTAPTKAAQLELEKYNISAFDSQDNFVGLASLAGQLQTQLGGLTEAERSAALGRMFGNEQITTARILYAQGADAIEHWTEQVDDQGYAAEVAATKMDNLKGDLEGLSGSLETLMIGAGEGADGPLRALVQGADSLVDSLAGLPPWVQQAGLGLGALIAVTSLLAGGFLLTFPRIIETGKALRDLGVISPPAATKLGSIAGSLVKIGGTALAVGATAAATGILVDALTRGDAVPKANAIAKAVNDLANGGNLEDLNSNFDNFGTVLGASRSSVTDLGSAMDQVFKRDVTDTIASWTGAIPGVTAYTELAEERFTNLDRVMSGMVQSGAVDNVREALGLIYAEAESRGISVEDIKTKFSETEDALIGVDEAAKAAEEGVAGVGDAAAVATPPVEEMSEAMAKFLEGVGGAAGGFLDWSKGLDEAKYSLGGWLAELEAQAGALEGWSANLVRLGERGISQGLMEKLAALGPAGAKAVQDLANGTDEEIARAEAAFQRGVDATNGLQASLEGLYAPPPIVVDVDTSAASIEAQILAGELHVFGESVSPWEITANRESAAIEAQILAGELYVFGQSVSPWELRADPSRAEATARGTVNAFGQMVPDPFKLNADPFNANRTTNAWLNTPRGTSVSVDADVSPAERAVGRAIAAIRSMTAVIPGIPGGFTGGQVGGIAGFAAGGQVPGTPPSDPTRDNVFAMTERGRPLMVRSKEWIQPQPAVEYYGAGVMRAMQYRQIPKSVLAGFAAGGSPSAPQYAYAGATQAPIAAPTLDLTGLQLVGTLDLGNGLEARMEAVAVRSIRTSQARRAG</sequence>
<comment type="caution">
    <text evidence="3">The sequence shown here is derived from an EMBL/GenBank/DDBJ whole genome shotgun (WGS) entry which is preliminary data.</text>
</comment>
<evidence type="ECO:0000256" key="1">
    <source>
        <dbReference type="ARBA" id="ARBA00022612"/>
    </source>
</evidence>
<dbReference type="PANTHER" id="PTHR37813:SF1">
    <property type="entry name" value="FELS-2 PROPHAGE PROTEIN"/>
    <property type="match status" value="1"/>
</dbReference>
<reference evidence="4" key="1">
    <citation type="journal article" date="2019" name="Int. J. Syst. Evol. Microbiol.">
        <title>The Global Catalogue of Microorganisms (GCM) 10K type strain sequencing project: providing services to taxonomists for standard genome sequencing and annotation.</title>
        <authorList>
            <consortium name="The Broad Institute Genomics Platform"/>
            <consortium name="The Broad Institute Genome Sequencing Center for Infectious Disease"/>
            <person name="Wu L."/>
            <person name="Ma J."/>
        </authorList>
    </citation>
    <scope>NUCLEOTIDE SEQUENCE [LARGE SCALE GENOMIC DNA]</scope>
    <source>
        <strain evidence="4">CCUG 47105</strain>
    </source>
</reference>
<dbReference type="EMBL" id="JBHSTM010000004">
    <property type="protein sequence ID" value="MFC6424658.1"/>
    <property type="molecule type" value="Genomic_DNA"/>
</dbReference>
<name>A0ABW1XA47_9CELL</name>
<evidence type="ECO:0000313" key="4">
    <source>
        <dbReference type="Proteomes" id="UP001596305"/>
    </source>
</evidence>
<dbReference type="PANTHER" id="PTHR37813">
    <property type="entry name" value="FELS-2 PROPHAGE PROTEIN"/>
    <property type="match status" value="1"/>
</dbReference>
<keyword evidence="1" id="KW-1188">Viral release from host cell</keyword>
<proteinExistence type="predicted"/>
<evidence type="ECO:0000259" key="2">
    <source>
        <dbReference type="Pfam" id="PF10145"/>
    </source>
</evidence>
<feature type="domain" description="Phage tail tape measure protein" evidence="2">
    <location>
        <begin position="111"/>
        <end position="310"/>
    </location>
</feature>
<evidence type="ECO:0000313" key="3">
    <source>
        <dbReference type="EMBL" id="MFC6424658.1"/>
    </source>
</evidence>
<dbReference type="NCBIfam" id="TIGR01760">
    <property type="entry name" value="tape_meas_TP901"/>
    <property type="match status" value="1"/>
</dbReference>
<protein>
    <submittedName>
        <fullName evidence="3">Phage tail tape measure protein</fullName>
    </submittedName>
</protein>
<dbReference type="Pfam" id="PF10145">
    <property type="entry name" value="PhageMin_Tail"/>
    <property type="match status" value="1"/>
</dbReference>